<evidence type="ECO:0000259" key="1">
    <source>
        <dbReference type="PROSITE" id="PS51186"/>
    </source>
</evidence>
<dbReference type="InterPro" id="IPR052523">
    <property type="entry name" value="Trichothecene_AcTrans"/>
</dbReference>
<feature type="non-terminal residue" evidence="2">
    <location>
        <position position="100"/>
    </location>
</feature>
<proteinExistence type="predicted"/>
<dbReference type="InterPro" id="IPR016181">
    <property type="entry name" value="Acyl_CoA_acyltransferase"/>
</dbReference>
<dbReference type="CDD" id="cd04301">
    <property type="entry name" value="NAT_SF"/>
    <property type="match status" value="1"/>
</dbReference>
<reference evidence="2" key="1">
    <citation type="submission" date="2020-11" db="EMBL/GenBank/DDBJ databases">
        <authorList>
            <consortium name="DOE Joint Genome Institute"/>
            <person name="Ahrendt S."/>
            <person name="Riley R."/>
            <person name="Andreopoulos W."/>
            <person name="Labutti K."/>
            <person name="Pangilinan J."/>
            <person name="Ruiz-Duenas F.J."/>
            <person name="Barrasa J.M."/>
            <person name="Sanchez-Garcia M."/>
            <person name="Camarero S."/>
            <person name="Miyauchi S."/>
            <person name="Serrano A."/>
            <person name="Linde D."/>
            <person name="Babiker R."/>
            <person name="Drula E."/>
            <person name="Ayuso-Fernandez I."/>
            <person name="Pacheco R."/>
            <person name="Padilla G."/>
            <person name="Ferreira P."/>
            <person name="Barriuso J."/>
            <person name="Kellner H."/>
            <person name="Castanera R."/>
            <person name="Alfaro M."/>
            <person name="Ramirez L."/>
            <person name="Pisabarro A.G."/>
            <person name="Kuo A."/>
            <person name="Tritt A."/>
            <person name="Lipzen A."/>
            <person name="He G."/>
            <person name="Yan M."/>
            <person name="Ng V."/>
            <person name="Cullen D."/>
            <person name="Martin F."/>
            <person name="Rosso M.-N."/>
            <person name="Henrissat B."/>
            <person name="Hibbett D."/>
            <person name="Martinez A.T."/>
            <person name="Grigoriev I.V."/>
        </authorList>
    </citation>
    <scope>NUCLEOTIDE SEQUENCE</scope>
    <source>
        <strain evidence="2">AH 40177</strain>
    </source>
</reference>
<feature type="domain" description="N-acetyltransferase" evidence="1">
    <location>
        <begin position="1"/>
        <end position="84"/>
    </location>
</feature>
<dbReference type="GO" id="GO:0016747">
    <property type="term" value="F:acyltransferase activity, transferring groups other than amino-acyl groups"/>
    <property type="evidence" value="ECO:0007669"/>
    <property type="project" value="InterPro"/>
</dbReference>
<dbReference type="Gene3D" id="3.40.630.30">
    <property type="match status" value="1"/>
</dbReference>
<dbReference type="OrthoDB" id="2832510at2759"/>
<accession>A0A9P5U273</accession>
<comment type="caution">
    <text evidence="2">The sequence shown here is derived from an EMBL/GenBank/DDBJ whole genome shotgun (WGS) entry which is preliminary data.</text>
</comment>
<evidence type="ECO:0000313" key="2">
    <source>
        <dbReference type="EMBL" id="KAF9063139.1"/>
    </source>
</evidence>
<dbReference type="PANTHER" id="PTHR42791">
    <property type="entry name" value="GNAT FAMILY ACETYLTRANSFERASE"/>
    <property type="match status" value="1"/>
</dbReference>
<dbReference type="SUPFAM" id="SSF55729">
    <property type="entry name" value="Acyl-CoA N-acyltransferases (Nat)"/>
    <property type="match status" value="1"/>
</dbReference>
<dbReference type="Proteomes" id="UP000772434">
    <property type="component" value="Unassembled WGS sequence"/>
</dbReference>
<sequence>VSDKWDTEHMLVLGLLCTHPSYQNQGAANALMDDVLHIADNEGIKVYVESLGSATGLYKRYGVKEIDRLKFDLSKAGREGKAVMDIIIREPNVPGVPMNE</sequence>
<dbReference type="Pfam" id="PF13673">
    <property type="entry name" value="Acetyltransf_10"/>
    <property type="match status" value="1"/>
</dbReference>
<name>A0A9P5U273_9AGAR</name>
<gene>
    <name evidence="2" type="ORF">BDP27DRAFT_1335598</name>
</gene>
<evidence type="ECO:0000313" key="3">
    <source>
        <dbReference type="Proteomes" id="UP000772434"/>
    </source>
</evidence>
<organism evidence="2 3">
    <name type="scientific">Rhodocollybia butyracea</name>
    <dbReference type="NCBI Taxonomy" id="206335"/>
    <lineage>
        <taxon>Eukaryota</taxon>
        <taxon>Fungi</taxon>
        <taxon>Dikarya</taxon>
        <taxon>Basidiomycota</taxon>
        <taxon>Agaricomycotina</taxon>
        <taxon>Agaricomycetes</taxon>
        <taxon>Agaricomycetidae</taxon>
        <taxon>Agaricales</taxon>
        <taxon>Marasmiineae</taxon>
        <taxon>Omphalotaceae</taxon>
        <taxon>Rhodocollybia</taxon>
    </lineage>
</organism>
<dbReference type="InterPro" id="IPR000182">
    <property type="entry name" value="GNAT_dom"/>
</dbReference>
<dbReference type="EMBL" id="JADNRY010000153">
    <property type="protein sequence ID" value="KAF9063139.1"/>
    <property type="molecule type" value="Genomic_DNA"/>
</dbReference>
<dbReference type="PROSITE" id="PS51186">
    <property type="entry name" value="GNAT"/>
    <property type="match status" value="1"/>
</dbReference>
<dbReference type="AlphaFoldDB" id="A0A9P5U273"/>
<protein>
    <recommendedName>
        <fullName evidence="1">N-acetyltransferase domain-containing protein</fullName>
    </recommendedName>
</protein>
<keyword evidence="3" id="KW-1185">Reference proteome</keyword>
<dbReference type="PANTHER" id="PTHR42791:SF1">
    <property type="entry name" value="N-ACETYLTRANSFERASE DOMAIN-CONTAINING PROTEIN"/>
    <property type="match status" value="1"/>
</dbReference>